<proteinExistence type="predicted"/>
<reference evidence="2 3" key="1">
    <citation type="submission" date="2017-05" db="EMBL/GenBank/DDBJ databases">
        <title>Full genome sequence of Pseudorhodoplanes sinuspersici.</title>
        <authorList>
            <person name="Dastgheib S.M.M."/>
            <person name="Shavandi M."/>
            <person name="Tirandaz H."/>
        </authorList>
    </citation>
    <scope>NUCLEOTIDE SEQUENCE [LARGE SCALE GENOMIC DNA]</scope>
    <source>
        <strain evidence="2 3">RIPI110</strain>
    </source>
</reference>
<sequence>MKWACEIDREKIAFAAVDPQSACRIHTAGRWSFRLQEPSPGVLAIAQKSVSVPDNCSRNSNGPFVVKLARSQRELLWNSDERDLLSLSEKNGVELLNGCRTGQCESCLVKVLSGQVAHLAPVELEEPGTCLTCCAVPLSDLVLDA</sequence>
<dbReference type="InterPro" id="IPR012675">
    <property type="entry name" value="Beta-grasp_dom_sf"/>
</dbReference>
<protein>
    <recommendedName>
        <fullName evidence="1">2Fe-2S ferredoxin-type domain-containing protein</fullName>
    </recommendedName>
</protein>
<dbReference type="Pfam" id="PF00111">
    <property type="entry name" value="Fer2"/>
    <property type="match status" value="1"/>
</dbReference>
<dbReference type="OrthoDB" id="9810782at2"/>
<dbReference type="KEGG" id="psin:CAK95_14295"/>
<dbReference type="EMBL" id="CP021112">
    <property type="protein sequence ID" value="ARQ00121.1"/>
    <property type="molecule type" value="Genomic_DNA"/>
</dbReference>
<dbReference type="InterPro" id="IPR036010">
    <property type="entry name" value="2Fe-2S_ferredoxin-like_sf"/>
</dbReference>
<dbReference type="SUPFAM" id="SSF54292">
    <property type="entry name" value="2Fe-2S ferredoxin-like"/>
    <property type="match status" value="1"/>
</dbReference>
<dbReference type="InterPro" id="IPR001041">
    <property type="entry name" value="2Fe-2S_ferredoxin-type"/>
</dbReference>
<organism evidence="2 3">
    <name type="scientific">Pseudorhodoplanes sinuspersici</name>
    <dbReference type="NCBI Taxonomy" id="1235591"/>
    <lineage>
        <taxon>Bacteria</taxon>
        <taxon>Pseudomonadati</taxon>
        <taxon>Pseudomonadota</taxon>
        <taxon>Alphaproteobacteria</taxon>
        <taxon>Hyphomicrobiales</taxon>
        <taxon>Pseudorhodoplanes</taxon>
    </lineage>
</organism>
<evidence type="ECO:0000313" key="2">
    <source>
        <dbReference type="EMBL" id="ARQ00121.1"/>
    </source>
</evidence>
<dbReference type="STRING" id="1235591.CAK95_14295"/>
<dbReference type="Gene3D" id="3.10.20.30">
    <property type="match status" value="1"/>
</dbReference>
<dbReference type="AlphaFoldDB" id="A0A1W6ZSP0"/>
<evidence type="ECO:0000259" key="1">
    <source>
        <dbReference type="PROSITE" id="PS51085"/>
    </source>
</evidence>
<dbReference type="CDD" id="cd00207">
    <property type="entry name" value="fer2"/>
    <property type="match status" value="1"/>
</dbReference>
<dbReference type="Proteomes" id="UP000194137">
    <property type="component" value="Chromosome"/>
</dbReference>
<feature type="domain" description="2Fe-2S ferredoxin-type" evidence="1">
    <location>
        <begin position="64"/>
        <end position="145"/>
    </location>
</feature>
<evidence type="ECO:0000313" key="3">
    <source>
        <dbReference type="Proteomes" id="UP000194137"/>
    </source>
</evidence>
<accession>A0A1W6ZSP0</accession>
<dbReference type="PROSITE" id="PS51085">
    <property type="entry name" value="2FE2S_FER_2"/>
    <property type="match status" value="1"/>
</dbReference>
<name>A0A1W6ZSP0_9HYPH</name>
<dbReference type="GO" id="GO:0051536">
    <property type="term" value="F:iron-sulfur cluster binding"/>
    <property type="evidence" value="ECO:0007669"/>
    <property type="project" value="InterPro"/>
</dbReference>
<gene>
    <name evidence="2" type="ORF">CAK95_14295</name>
</gene>
<keyword evidence="3" id="KW-1185">Reference proteome</keyword>